<protein>
    <submittedName>
        <fullName evidence="1">Uncharacterized protein</fullName>
    </submittedName>
</protein>
<name>A0A8D0ZIX4_PIG</name>
<proteinExistence type="predicted"/>
<reference evidence="1" key="1">
    <citation type="submission" date="2025-08" db="UniProtKB">
        <authorList>
            <consortium name="Ensembl"/>
        </authorList>
    </citation>
    <scope>IDENTIFICATION</scope>
</reference>
<evidence type="ECO:0000313" key="1">
    <source>
        <dbReference type="Ensembl" id="ENSSSCP00035017535.1"/>
    </source>
</evidence>
<dbReference type="Proteomes" id="UP000694720">
    <property type="component" value="Unplaced"/>
</dbReference>
<accession>A0A8D0ZIX4</accession>
<dbReference type="Ensembl" id="ENSSSCT00035043826.1">
    <property type="protein sequence ID" value="ENSSSCP00035017535.1"/>
    <property type="gene ID" value="ENSSSCG00035033082.1"/>
</dbReference>
<dbReference type="AlphaFoldDB" id="A0A8D0ZIX4"/>
<sequence length="79" mass="8712">TYSVTVLEARSPTSRCQQSHVPSESSREVLSFLASPSFPYGCEESSAYSSTSPLSPTLSWTICHFVALNQPNTHWIFGK</sequence>
<organism evidence="1 2">
    <name type="scientific">Sus scrofa</name>
    <name type="common">Pig</name>
    <dbReference type="NCBI Taxonomy" id="9823"/>
    <lineage>
        <taxon>Eukaryota</taxon>
        <taxon>Metazoa</taxon>
        <taxon>Chordata</taxon>
        <taxon>Craniata</taxon>
        <taxon>Vertebrata</taxon>
        <taxon>Euteleostomi</taxon>
        <taxon>Mammalia</taxon>
        <taxon>Eutheria</taxon>
        <taxon>Laurasiatheria</taxon>
        <taxon>Artiodactyla</taxon>
        <taxon>Suina</taxon>
        <taxon>Suidae</taxon>
        <taxon>Sus</taxon>
    </lineage>
</organism>
<evidence type="ECO:0000313" key="2">
    <source>
        <dbReference type="Proteomes" id="UP000694720"/>
    </source>
</evidence>